<dbReference type="PROSITE" id="PS51257">
    <property type="entry name" value="PROKAR_LIPOPROTEIN"/>
    <property type="match status" value="1"/>
</dbReference>
<dbReference type="InterPro" id="IPR011990">
    <property type="entry name" value="TPR-like_helical_dom_sf"/>
</dbReference>
<organism evidence="2 3">
    <name type="scientific">Corallococcus coralloides</name>
    <name type="common">Myxococcus coralloides</name>
    <dbReference type="NCBI Taxonomy" id="184914"/>
    <lineage>
        <taxon>Bacteria</taxon>
        <taxon>Pseudomonadati</taxon>
        <taxon>Myxococcota</taxon>
        <taxon>Myxococcia</taxon>
        <taxon>Myxococcales</taxon>
        <taxon>Cystobacterineae</taxon>
        <taxon>Myxococcaceae</taxon>
        <taxon>Corallococcus</taxon>
    </lineage>
</organism>
<dbReference type="Proteomes" id="UP000288758">
    <property type="component" value="Chromosome"/>
</dbReference>
<accession>A0A410S1G0</accession>
<reference evidence="2 3" key="1">
    <citation type="submission" date="2018-12" db="EMBL/GenBank/DDBJ databases">
        <title>Complete Genome Sequence of the Corallopyronin A producing Myxobacterium Corallococcus coralloides B035.</title>
        <authorList>
            <person name="Bouhired S.M."/>
            <person name="Rupp O."/>
            <person name="Blom J."/>
            <person name="Schaeberle T.F."/>
            <person name="Kehraus S."/>
            <person name="Schiefer A."/>
            <person name="Pfarr K."/>
            <person name="Goesmann A."/>
            <person name="Hoerauf A."/>
            <person name="Koenig G.M."/>
        </authorList>
    </citation>
    <scope>NUCLEOTIDE SEQUENCE [LARGE SCALE GENOMIC DNA]</scope>
    <source>
        <strain evidence="2 3">B035</strain>
    </source>
</reference>
<gene>
    <name evidence="2" type="ORF">EJ065_6465</name>
</gene>
<protein>
    <recommendedName>
        <fullName evidence="4">Lipoprotein</fullName>
    </recommendedName>
</protein>
<sequence>MIPCVRMKDSIRASRRLRHRIAALLLVGLTACGGCQKTDAERAAKERAEIDQRLRDSVALVPYRALKLSVRAGDDPRAPEEIALLWKAVAETRALPDKPVNDEVTRATARIYLDLGIALYKARKSLQTRDEDDFPLLWTRWANGASVPLSGYDSGQEHAFLAAVLLALDTAEKSDRIPATELVFYELSRATPTPSWPAPLRAAVRASRGAAFCQAGYHYAAEEELTAFLSETEALPPEDFPAIQQGTPAQSREAVLAAGHFLRAWNRMGLKRERAAEDDIEQGLRSLQTLGVENELTWWGWAFIHTRRGRYEEAAASLDKLAASPYLEEAERREVHDNAETLRKHGDSLPLFQQTRATVLLGRTLLARAGGLEHVLTVLLGPERARLLYAPLIWMDRVRQRTAQLSPEQVAQGAGQTLDRAREAGNRGWKALQERLDTSTAQDTPP</sequence>
<proteinExistence type="predicted"/>
<evidence type="ECO:0000313" key="3">
    <source>
        <dbReference type="Proteomes" id="UP000288758"/>
    </source>
</evidence>
<name>A0A410S1G0_CORCK</name>
<feature type="region of interest" description="Disordered" evidence="1">
    <location>
        <begin position="405"/>
        <end position="446"/>
    </location>
</feature>
<evidence type="ECO:0000313" key="2">
    <source>
        <dbReference type="EMBL" id="QAT87994.1"/>
    </source>
</evidence>
<dbReference type="AlphaFoldDB" id="A0A410S1G0"/>
<evidence type="ECO:0000256" key="1">
    <source>
        <dbReference type="SAM" id="MobiDB-lite"/>
    </source>
</evidence>
<dbReference type="EMBL" id="CP034669">
    <property type="protein sequence ID" value="QAT87994.1"/>
    <property type="molecule type" value="Genomic_DNA"/>
</dbReference>
<dbReference type="SUPFAM" id="SSF48452">
    <property type="entry name" value="TPR-like"/>
    <property type="match status" value="1"/>
</dbReference>
<evidence type="ECO:0008006" key="4">
    <source>
        <dbReference type="Google" id="ProtNLM"/>
    </source>
</evidence>